<feature type="domain" description="Integrase catalytic" evidence="2">
    <location>
        <begin position="360"/>
        <end position="534"/>
    </location>
</feature>
<dbReference type="InterPro" id="IPR000477">
    <property type="entry name" value="RT_dom"/>
</dbReference>
<dbReference type="Pfam" id="PF00078">
    <property type="entry name" value="RVT_1"/>
    <property type="match status" value="1"/>
</dbReference>
<dbReference type="GeneID" id="109127333"/>
<dbReference type="Gene3D" id="3.30.70.270">
    <property type="match status" value="2"/>
</dbReference>
<dbReference type="InterPro" id="IPR041588">
    <property type="entry name" value="Integrase_H2C2"/>
</dbReference>
<dbReference type="SUPFAM" id="SSF53098">
    <property type="entry name" value="Ribonuclease H-like"/>
    <property type="match status" value="1"/>
</dbReference>
<dbReference type="Gene3D" id="1.10.340.70">
    <property type="match status" value="1"/>
</dbReference>
<evidence type="ECO:0000313" key="4">
    <source>
        <dbReference type="RefSeq" id="XP_019087478.1"/>
    </source>
</evidence>
<dbReference type="PROSITE" id="PS50878">
    <property type="entry name" value="RT_POL"/>
    <property type="match status" value="1"/>
</dbReference>
<dbReference type="Pfam" id="PF00665">
    <property type="entry name" value="rve"/>
    <property type="match status" value="1"/>
</dbReference>
<dbReference type="InterPro" id="IPR012337">
    <property type="entry name" value="RNaseH-like_sf"/>
</dbReference>
<dbReference type="InterPro" id="IPR036397">
    <property type="entry name" value="RNaseH_sf"/>
</dbReference>
<dbReference type="Gene3D" id="3.30.420.10">
    <property type="entry name" value="Ribonuclease H-like superfamily/Ribonuclease H"/>
    <property type="match status" value="1"/>
</dbReference>
<dbReference type="PANTHER" id="PTHR37984">
    <property type="entry name" value="PROTEIN CBG26694"/>
    <property type="match status" value="1"/>
</dbReference>
<gene>
    <name evidence="4" type="primary">LOC109127333</name>
</gene>
<proteinExistence type="predicted"/>
<organism evidence="3 4">
    <name type="scientific">Camelina sativa</name>
    <name type="common">False flax</name>
    <name type="synonym">Myagrum sativum</name>
    <dbReference type="NCBI Taxonomy" id="90675"/>
    <lineage>
        <taxon>Eukaryota</taxon>
        <taxon>Viridiplantae</taxon>
        <taxon>Streptophyta</taxon>
        <taxon>Embryophyta</taxon>
        <taxon>Tracheophyta</taxon>
        <taxon>Spermatophyta</taxon>
        <taxon>Magnoliopsida</taxon>
        <taxon>eudicotyledons</taxon>
        <taxon>Gunneridae</taxon>
        <taxon>Pentapetalae</taxon>
        <taxon>rosids</taxon>
        <taxon>malvids</taxon>
        <taxon>Brassicales</taxon>
        <taxon>Brassicaceae</taxon>
        <taxon>Camelineae</taxon>
        <taxon>Camelina</taxon>
    </lineage>
</organism>
<reference evidence="4" key="2">
    <citation type="submission" date="2025-08" db="UniProtKB">
        <authorList>
            <consortium name="RefSeq"/>
        </authorList>
    </citation>
    <scope>IDENTIFICATION</scope>
    <source>
        <tissue evidence="4">Leaf</tissue>
    </source>
</reference>
<dbReference type="InterPro" id="IPR043502">
    <property type="entry name" value="DNA/RNA_pol_sf"/>
</dbReference>
<dbReference type="Pfam" id="PF17921">
    <property type="entry name" value="Integrase_H2C2"/>
    <property type="match status" value="1"/>
</dbReference>
<evidence type="ECO:0000259" key="1">
    <source>
        <dbReference type="PROSITE" id="PS50878"/>
    </source>
</evidence>
<dbReference type="SUPFAM" id="SSF56672">
    <property type="entry name" value="DNA/RNA polymerases"/>
    <property type="match status" value="1"/>
</dbReference>
<protein>
    <submittedName>
        <fullName evidence="4">Uncharacterized protein LOC109127333</fullName>
    </submittedName>
</protein>
<dbReference type="InterPro" id="IPR050951">
    <property type="entry name" value="Retrovirus_Pol_polyprotein"/>
</dbReference>
<dbReference type="PANTHER" id="PTHR37984:SF5">
    <property type="entry name" value="PROTEIN NYNRIN-LIKE"/>
    <property type="match status" value="1"/>
</dbReference>
<reference evidence="3" key="1">
    <citation type="journal article" date="2014" name="Nat. Commun.">
        <title>The emerging biofuel crop Camelina sativa retains a highly undifferentiated hexaploid genome structure.</title>
        <authorList>
            <person name="Kagale S."/>
            <person name="Koh C."/>
            <person name="Nixon J."/>
            <person name="Bollina V."/>
            <person name="Clarke W.E."/>
            <person name="Tuteja R."/>
            <person name="Spillane C."/>
            <person name="Robinson S.J."/>
            <person name="Links M.G."/>
            <person name="Clarke C."/>
            <person name="Higgins E.E."/>
            <person name="Huebert T."/>
            <person name="Sharpe A.G."/>
            <person name="Parkin I.A."/>
        </authorList>
    </citation>
    <scope>NUCLEOTIDE SEQUENCE [LARGE SCALE GENOMIC DNA]</scope>
    <source>
        <strain evidence="3">cv. DH55</strain>
    </source>
</reference>
<feature type="domain" description="Reverse transcriptase" evidence="1">
    <location>
        <begin position="1"/>
        <end position="55"/>
    </location>
</feature>
<dbReference type="RefSeq" id="XP_019087478.1">
    <property type="nucleotide sequence ID" value="XM_019231933.1"/>
</dbReference>
<evidence type="ECO:0000259" key="2">
    <source>
        <dbReference type="PROSITE" id="PS50994"/>
    </source>
</evidence>
<dbReference type="InterPro" id="IPR001584">
    <property type="entry name" value="Integrase_cat-core"/>
</dbReference>
<name>A0ABM1QL40_CAMSA</name>
<sequence length="535" mass="60817">MEVYIDDMLVKSTREQDHVSQLKEYFKILNLYGMKLNPTKCTFGVASDKFLGYLVTERGIEANPKQITTFLEMPSPKTTREVQRLTGRIAALNRFISWSTDRYLSFYQMLKGNRKFEWDGKCEEAFQELKRYLFEPPVLSKPVDGENLLLYIVVSDSAVREYWFENMRGRRNPSTTSLSISLKQTAAPFGSRDAGVTVHQVKGSIRHDEGDLGQAPEQDDELLDEHISGDDHDTGPKTDWRIPIREYILNGTVPADRWQARKLKAQSARFCIIGEELYKRCIAGPYLRCVHGEETESIMEEAHEGPYGNHSGGRSLALRIKQQGYFWPTMLADCDAHGKSWDKCQRHAPMTNQPAELRKSVSSPYLFMRWSMDAISSLEQSGRRRVKHLLVVTDYFTKWIEAESYQSITRDHVKDFLWKNVVCFHCIPYEIVTDNGTNLISSVVQKFCDDWGIPLTPYTPWYPQGNGQAEAANKLIMDGLKRRLGAAKSGSDAQRPGVLWATRTTPHGSTGEIAFSQAYGIEAVVPAEISVGSIR</sequence>
<accession>A0ABM1QL40</accession>
<dbReference type="InterPro" id="IPR043128">
    <property type="entry name" value="Rev_trsase/Diguanyl_cyclase"/>
</dbReference>
<dbReference type="Proteomes" id="UP000694864">
    <property type="component" value="Chromosome 11"/>
</dbReference>
<keyword evidence="3" id="KW-1185">Reference proteome</keyword>
<evidence type="ECO:0000313" key="3">
    <source>
        <dbReference type="Proteomes" id="UP000694864"/>
    </source>
</evidence>
<dbReference type="PROSITE" id="PS50994">
    <property type="entry name" value="INTEGRASE"/>
    <property type="match status" value="1"/>
</dbReference>